<evidence type="ECO:0000313" key="1">
    <source>
        <dbReference type="EMBL" id="KAK4312923.1"/>
    </source>
</evidence>
<evidence type="ECO:0000313" key="3">
    <source>
        <dbReference type="Proteomes" id="UP001292094"/>
    </source>
</evidence>
<evidence type="ECO:0000313" key="2">
    <source>
        <dbReference type="EMBL" id="KAK4324358.1"/>
    </source>
</evidence>
<evidence type="ECO:0008006" key="4">
    <source>
        <dbReference type="Google" id="ProtNLM"/>
    </source>
</evidence>
<gene>
    <name evidence="2" type="ORF">Pmani_004985</name>
    <name evidence="1" type="ORF">Pmani_015694</name>
</gene>
<reference evidence="1" key="1">
    <citation type="submission" date="2023-11" db="EMBL/GenBank/DDBJ databases">
        <title>Genome assemblies of two species of porcelain crab, Petrolisthes cinctipes and Petrolisthes manimaculis (Anomura: Porcellanidae).</title>
        <authorList>
            <person name="Angst P."/>
        </authorList>
    </citation>
    <scope>NUCLEOTIDE SEQUENCE</scope>
    <source>
        <strain evidence="1">PB745_02</strain>
        <tissue evidence="1">Gill</tissue>
    </source>
</reference>
<protein>
    <recommendedName>
        <fullName evidence="4">Phospholipid scramblase</fullName>
    </recommendedName>
</protein>
<organism evidence="1 3">
    <name type="scientific">Petrolisthes manimaculis</name>
    <dbReference type="NCBI Taxonomy" id="1843537"/>
    <lineage>
        <taxon>Eukaryota</taxon>
        <taxon>Metazoa</taxon>
        <taxon>Ecdysozoa</taxon>
        <taxon>Arthropoda</taxon>
        <taxon>Crustacea</taxon>
        <taxon>Multicrustacea</taxon>
        <taxon>Malacostraca</taxon>
        <taxon>Eumalacostraca</taxon>
        <taxon>Eucarida</taxon>
        <taxon>Decapoda</taxon>
        <taxon>Pleocyemata</taxon>
        <taxon>Anomura</taxon>
        <taxon>Galatheoidea</taxon>
        <taxon>Porcellanidae</taxon>
        <taxon>Petrolisthes</taxon>
    </lineage>
</organism>
<proteinExistence type="predicted"/>
<accession>A0AAE1PRN6</accession>
<dbReference type="EMBL" id="JAWZYT010001364">
    <property type="protein sequence ID" value="KAK4312923.1"/>
    <property type="molecule type" value="Genomic_DNA"/>
</dbReference>
<dbReference type="Proteomes" id="UP001292094">
    <property type="component" value="Unassembled WGS sequence"/>
</dbReference>
<keyword evidence="3" id="KW-1185">Reference proteome</keyword>
<sequence length="186" mass="21148">MEEFLITDAFRIKVKDNGRKMHIRNVQDKDLLIAHFFHTTECGCFSASDGPIRFKIYDTRNQCLWRVEGNMPDTCCGCEDSPLEASVVDDASAMLGTYEGREGYYKVMTQSRDILFIAEKGLLTSTYKITSRLDGNAEGKISNKFTFGHILSSLKLPPGLSLQHRVLLLVVALEATYKYHERQQQQ</sequence>
<dbReference type="AlphaFoldDB" id="A0AAE1PRN6"/>
<dbReference type="EMBL" id="JAWZYT010000367">
    <property type="protein sequence ID" value="KAK4324358.1"/>
    <property type="molecule type" value="Genomic_DNA"/>
</dbReference>
<comment type="caution">
    <text evidence="1">The sequence shown here is derived from an EMBL/GenBank/DDBJ whole genome shotgun (WGS) entry which is preliminary data.</text>
</comment>
<name>A0AAE1PRN6_9EUCA</name>